<accession>A0A0D0C914</accession>
<reference evidence="2" key="2">
    <citation type="submission" date="2015-01" db="EMBL/GenBank/DDBJ databases">
        <title>Evolutionary Origins and Diversification of the Mycorrhizal Mutualists.</title>
        <authorList>
            <consortium name="DOE Joint Genome Institute"/>
            <consortium name="Mycorrhizal Genomics Consortium"/>
            <person name="Kohler A."/>
            <person name="Kuo A."/>
            <person name="Nagy L.G."/>
            <person name="Floudas D."/>
            <person name="Copeland A."/>
            <person name="Barry K.W."/>
            <person name="Cichocki N."/>
            <person name="Veneault-Fourrey C."/>
            <person name="LaButti K."/>
            <person name="Lindquist E.A."/>
            <person name="Lipzen A."/>
            <person name="Lundell T."/>
            <person name="Morin E."/>
            <person name="Murat C."/>
            <person name="Riley R."/>
            <person name="Ohm R."/>
            <person name="Sun H."/>
            <person name="Tunlid A."/>
            <person name="Henrissat B."/>
            <person name="Grigoriev I.V."/>
            <person name="Hibbett D.S."/>
            <person name="Martin F."/>
        </authorList>
    </citation>
    <scope>NUCLEOTIDE SEQUENCE [LARGE SCALE GENOMIC DNA]</scope>
    <source>
        <strain evidence="2">Ve08.2h10</strain>
    </source>
</reference>
<gene>
    <name evidence="1" type="ORF">PAXRUDRAFT_281481</name>
</gene>
<dbReference type="EMBL" id="KN826294">
    <property type="protein sequence ID" value="KIK79387.1"/>
    <property type="molecule type" value="Genomic_DNA"/>
</dbReference>
<dbReference type="AlphaFoldDB" id="A0A0D0C914"/>
<dbReference type="InParanoid" id="A0A0D0C914"/>
<evidence type="ECO:0000313" key="1">
    <source>
        <dbReference type="EMBL" id="KIK79387.1"/>
    </source>
</evidence>
<sequence>MAFVNSSSSVFTSRPIPLEPIPHLMVVAPVLVFHVQRRGLKRSRAILGYPSFSLVPTTWCYYRDIDLTEAAQKPVRCGTQTWMKLAGFFPLTRLSQPK</sequence>
<reference evidence="1 2" key="1">
    <citation type="submission" date="2014-04" db="EMBL/GenBank/DDBJ databases">
        <authorList>
            <consortium name="DOE Joint Genome Institute"/>
            <person name="Kuo A."/>
            <person name="Kohler A."/>
            <person name="Jargeat P."/>
            <person name="Nagy L.G."/>
            <person name="Floudas D."/>
            <person name="Copeland A."/>
            <person name="Barry K.W."/>
            <person name="Cichocki N."/>
            <person name="Veneault-Fourrey C."/>
            <person name="LaButti K."/>
            <person name="Lindquist E.A."/>
            <person name="Lipzen A."/>
            <person name="Lundell T."/>
            <person name="Morin E."/>
            <person name="Murat C."/>
            <person name="Sun H."/>
            <person name="Tunlid A."/>
            <person name="Henrissat B."/>
            <person name="Grigoriev I.V."/>
            <person name="Hibbett D.S."/>
            <person name="Martin F."/>
            <person name="Nordberg H.P."/>
            <person name="Cantor M.N."/>
            <person name="Hua S.X."/>
        </authorList>
    </citation>
    <scope>NUCLEOTIDE SEQUENCE [LARGE SCALE GENOMIC DNA]</scope>
    <source>
        <strain evidence="1 2">Ve08.2h10</strain>
    </source>
</reference>
<name>A0A0D0C914_9AGAM</name>
<dbReference type="Proteomes" id="UP000054538">
    <property type="component" value="Unassembled WGS sequence"/>
</dbReference>
<dbReference type="HOGENOM" id="CLU_2334240_0_0_1"/>
<organism evidence="1 2">
    <name type="scientific">Paxillus rubicundulus Ve08.2h10</name>
    <dbReference type="NCBI Taxonomy" id="930991"/>
    <lineage>
        <taxon>Eukaryota</taxon>
        <taxon>Fungi</taxon>
        <taxon>Dikarya</taxon>
        <taxon>Basidiomycota</taxon>
        <taxon>Agaricomycotina</taxon>
        <taxon>Agaricomycetes</taxon>
        <taxon>Agaricomycetidae</taxon>
        <taxon>Boletales</taxon>
        <taxon>Paxilineae</taxon>
        <taxon>Paxillaceae</taxon>
        <taxon>Paxillus</taxon>
    </lineage>
</organism>
<protein>
    <submittedName>
        <fullName evidence="1">Unplaced genomic scaffold scaffold_1472, whole genome shotgun sequence</fullName>
    </submittedName>
</protein>
<proteinExistence type="predicted"/>
<evidence type="ECO:0000313" key="2">
    <source>
        <dbReference type="Proteomes" id="UP000054538"/>
    </source>
</evidence>
<keyword evidence="2" id="KW-1185">Reference proteome</keyword>